<reference evidence="1 2" key="1">
    <citation type="submission" date="2017-08" db="EMBL/GenBank/DDBJ databases">
        <authorList>
            <person name="de Groot N.N."/>
        </authorList>
    </citation>
    <scope>NUCLEOTIDE SEQUENCE [LARGE SCALE GENOMIC DNA]</scope>
    <source>
        <strain evidence="1 2">USBA 78</strain>
    </source>
</reference>
<gene>
    <name evidence="1" type="ORF">SAMN05428964_105161</name>
</gene>
<accession>A0A285TWY6</accession>
<sequence>MEAYAWYIFKTMLTRRRRNKMSPTAKKISSAFRTLAQEKYGFPVELSLWHKELPVFSSEWDSVRQYLSANRAFKLGVGAIEDLTPEEWLAKLDEYAASVTDVWSEPPGTATRHACYWGLPSGRVLGCAWMMHHATMHEYTDVMMPGFYERAKGDQWRLDLQGLAELLMQDHGWTWVRLPLAGSGLVTEVSVRCGSPDSAALDATIKLLRKRSRELRGIFKFTLSSVSDCSMETFPKLGMLISALEAKRPSLSATPPSIR</sequence>
<dbReference type="EMBL" id="OBMM01000005">
    <property type="protein sequence ID" value="SOC26670.1"/>
    <property type="molecule type" value="Genomic_DNA"/>
</dbReference>
<name>A0A285TWY6_9PROT</name>
<organism evidence="1 2">
    <name type="scientific">Thalassospira xiamenensis</name>
    <dbReference type="NCBI Taxonomy" id="220697"/>
    <lineage>
        <taxon>Bacteria</taxon>
        <taxon>Pseudomonadati</taxon>
        <taxon>Pseudomonadota</taxon>
        <taxon>Alphaproteobacteria</taxon>
        <taxon>Rhodospirillales</taxon>
        <taxon>Thalassospiraceae</taxon>
        <taxon>Thalassospira</taxon>
    </lineage>
</organism>
<dbReference type="AlphaFoldDB" id="A0A285TWY6"/>
<dbReference type="Proteomes" id="UP000219068">
    <property type="component" value="Unassembled WGS sequence"/>
</dbReference>
<protein>
    <submittedName>
        <fullName evidence="1">Uncharacterized protein</fullName>
    </submittedName>
</protein>
<evidence type="ECO:0000313" key="2">
    <source>
        <dbReference type="Proteomes" id="UP000219068"/>
    </source>
</evidence>
<proteinExistence type="predicted"/>
<evidence type="ECO:0000313" key="1">
    <source>
        <dbReference type="EMBL" id="SOC26670.1"/>
    </source>
</evidence>